<dbReference type="GO" id="GO:0004497">
    <property type="term" value="F:monooxygenase activity"/>
    <property type="evidence" value="ECO:0007669"/>
    <property type="project" value="UniProtKB-KW"/>
</dbReference>
<dbReference type="NCBIfam" id="TIGR01409">
    <property type="entry name" value="TAT_signal_seq"/>
    <property type="match status" value="1"/>
</dbReference>
<organism evidence="3 4">
    <name type="scientific">Acidisoma silvae</name>
    <dbReference type="NCBI Taxonomy" id="2802396"/>
    <lineage>
        <taxon>Bacteria</taxon>
        <taxon>Pseudomonadati</taxon>
        <taxon>Pseudomonadota</taxon>
        <taxon>Alphaproteobacteria</taxon>
        <taxon>Acetobacterales</taxon>
        <taxon>Acidocellaceae</taxon>
        <taxon>Acidisoma</taxon>
    </lineage>
</organism>
<dbReference type="PANTHER" id="PTHR33336">
    <property type="entry name" value="QUINOL MONOOXYGENASE YGIN-RELATED"/>
    <property type="match status" value="1"/>
</dbReference>
<dbReference type="EMBL" id="JAESVB010000006">
    <property type="protein sequence ID" value="MCB8876523.1"/>
    <property type="molecule type" value="Genomic_DNA"/>
</dbReference>
<feature type="domain" description="ABM" evidence="2">
    <location>
        <begin position="149"/>
        <end position="238"/>
    </location>
</feature>
<dbReference type="InterPro" id="IPR006311">
    <property type="entry name" value="TAT_signal"/>
</dbReference>
<gene>
    <name evidence="3" type="ORF">ASILVAE211_15120</name>
</gene>
<accession>A0A963YT10</accession>
<keyword evidence="3" id="KW-0503">Monooxygenase</keyword>
<evidence type="ECO:0000313" key="4">
    <source>
        <dbReference type="Proteomes" id="UP000708298"/>
    </source>
</evidence>
<dbReference type="Pfam" id="PF03992">
    <property type="entry name" value="ABM"/>
    <property type="match status" value="2"/>
</dbReference>
<dbReference type="InterPro" id="IPR011008">
    <property type="entry name" value="Dimeric_a/b-barrel"/>
</dbReference>
<dbReference type="SUPFAM" id="SSF54909">
    <property type="entry name" value="Dimeric alpha+beta barrel"/>
    <property type="match status" value="2"/>
</dbReference>
<dbReference type="InterPro" id="IPR019546">
    <property type="entry name" value="TAT_signal_bac_arc"/>
</dbReference>
<keyword evidence="4" id="KW-1185">Reference proteome</keyword>
<evidence type="ECO:0000313" key="3">
    <source>
        <dbReference type="EMBL" id="MCB8876523.1"/>
    </source>
</evidence>
<dbReference type="PROSITE" id="PS51725">
    <property type="entry name" value="ABM"/>
    <property type="match status" value="2"/>
</dbReference>
<feature type="signal peptide" evidence="1">
    <location>
        <begin position="1"/>
        <end position="30"/>
    </location>
</feature>
<evidence type="ECO:0000259" key="2">
    <source>
        <dbReference type="PROSITE" id="PS51725"/>
    </source>
</evidence>
<proteinExistence type="predicted"/>
<dbReference type="Proteomes" id="UP000708298">
    <property type="component" value="Unassembled WGS sequence"/>
</dbReference>
<feature type="chain" id="PRO_5037431089" evidence="1">
    <location>
        <begin position="31"/>
        <end position="246"/>
    </location>
</feature>
<reference evidence="3" key="2">
    <citation type="submission" date="2021-01" db="EMBL/GenBank/DDBJ databases">
        <authorList>
            <person name="Mieszkin S."/>
            <person name="Pouder E."/>
            <person name="Alain K."/>
        </authorList>
    </citation>
    <scope>NUCLEOTIDE SEQUENCE</scope>
    <source>
        <strain evidence="3">HW T2.11</strain>
    </source>
</reference>
<keyword evidence="3" id="KW-0560">Oxidoreductase</keyword>
<feature type="domain" description="ABM" evidence="2">
    <location>
        <begin position="39"/>
        <end position="127"/>
    </location>
</feature>
<comment type="caution">
    <text evidence="3">The sequence shown here is derived from an EMBL/GenBank/DDBJ whole genome shotgun (WGS) entry which is preliminary data.</text>
</comment>
<dbReference type="InterPro" id="IPR050744">
    <property type="entry name" value="AI-2_Isomerase_LsrG"/>
</dbReference>
<evidence type="ECO:0000256" key="1">
    <source>
        <dbReference type="SAM" id="SignalP"/>
    </source>
</evidence>
<sequence>MSSLALSRRSLLQVAAMAGAAAAVGGKAFAQSLSQGGIFENMATLQVKPQAMTHFLAALRANAVDARSAPGNIGFNIFQKIGSPDTLIVLEQWQDAAAYSVHMKRPALLAMHAAAKTDLSGPIGHEFLQPATAGTGAVWAVPDQAGATATVLVNILVKPGMRDTLIERVTPLLPTFRQAPGNVSFDLYKSVSNPDGLVQIERWTDKATHLANLKRPVITQIRAAYADTLARPLAKSRADLLDVTLA</sequence>
<dbReference type="InterPro" id="IPR007138">
    <property type="entry name" value="ABM_dom"/>
</dbReference>
<dbReference type="PROSITE" id="PS51318">
    <property type="entry name" value="TAT"/>
    <property type="match status" value="1"/>
</dbReference>
<name>A0A963YT10_9PROT</name>
<dbReference type="RefSeq" id="WP_227322175.1">
    <property type="nucleotide sequence ID" value="NZ_JAESVB010000006.1"/>
</dbReference>
<protein>
    <submittedName>
        <fullName evidence="3">Antibiotic biosynthesis monooxygenase</fullName>
    </submittedName>
</protein>
<dbReference type="PANTHER" id="PTHR33336:SF3">
    <property type="entry name" value="ABM DOMAIN-CONTAINING PROTEIN"/>
    <property type="match status" value="1"/>
</dbReference>
<dbReference type="AlphaFoldDB" id="A0A963YT10"/>
<keyword evidence="1" id="KW-0732">Signal</keyword>
<reference evidence="3" key="1">
    <citation type="journal article" date="2021" name="Microorganisms">
        <title>Acidisoma silvae sp. nov. and Acidisomacellulosilytica sp. nov., Two Acidophilic Bacteria Isolated from Decaying Wood, Hydrolyzing Cellulose and Producing Poly-3-hydroxybutyrate.</title>
        <authorList>
            <person name="Mieszkin S."/>
            <person name="Pouder E."/>
            <person name="Uroz S."/>
            <person name="Simon-Colin C."/>
            <person name="Alain K."/>
        </authorList>
    </citation>
    <scope>NUCLEOTIDE SEQUENCE</scope>
    <source>
        <strain evidence="3">HW T2.11</strain>
    </source>
</reference>
<dbReference type="Gene3D" id="3.30.70.100">
    <property type="match status" value="2"/>
</dbReference>